<accession>A0A6N7VV26</accession>
<dbReference type="EMBL" id="VULQ01000003">
    <property type="protein sequence ID" value="MSS77559.1"/>
    <property type="molecule type" value="Genomic_DNA"/>
</dbReference>
<keyword evidence="1" id="KW-0812">Transmembrane</keyword>
<feature type="transmembrane region" description="Helical" evidence="1">
    <location>
        <begin position="44"/>
        <end position="62"/>
    </location>
</feature>
<proteinExistence type="predicted"/>
<protein>
    <recommendedName>
        <fullName evidence="4">DUF4179 domain-containing protein</fullName>
    </recommendedName>
</protein>
<keyword evidence="1" id="KW-0472">Membrane</keyword>
<evidence type="ECO:0000313" key="2">
    <source>
        <dbReference type="EMBL" id="MSS77559.1"/>
    </source>
</evidence>
<organism evidence="2 3">
    <name type="scientific">Anaerococcus porci</name>
    <dbReference type="NCBI Taxonomy" id="2652269"/>
    <lineage>
        <taxon>Bacteria</taxon>
        <taxon>Bacillati</taxon>
        <taxon>Bacillota</taxon>
        <taxon>Tissierellia</taxon>
        <taxon>Tissierellales</taxon>
        <taxon>Peptoniphilaceae</taxon>
        <taxon>Anaerococcus</taxon>
    </lineage>
</organism>
<keyword evidence="3" id="KW-1185">Reference proteome</keyword>
<evidence type="ECO:0000313" key="3">
    <source>
        <dbReference type="Proteomes" id="UP000441925"/>
    </source>
</evidence>
<reference evidence="2 3" key="1">
    <citation type="submission" date="2019-08" db="EMBL/GenBank/DDBJ databases">
        <title>In-depth cultivation of the pig gut microbiome towards novel bacterial diversity and tailored functional studies.</title>
        <authorList>
            <person name="Wylensek D."/>
            <person name="Hitch T.C.A."/>
            <person name="Clavel T."/>
        </authorList>
    </citation>
    <scope>NUCLEOTIDE SEQUENCE [LARGE SCALE GENOMIC DNA]</scope>
    <source>
        <strain evidence="2 3">WCA-380-WT-2B</strain>
    </source>
</reference>
<evidence type="ECO:0000256" key="1">
    <source>
        <dbReference type="SAM" id="Phobius"/>
    </source>
</evidence>
<name>A0A6N7VV26_9FIRM</name>
<comment type="caution">
    <text evidence="2">The sequence shown here is derived from an EMBL/GenBank/DDBJ whole genome shotgun (WGS) entry which is preliminary data.</text>
</comment>
<keyword evidence="1" id="KW-1133">Transmembrane helix</keyword>
<sequence length="329" mass="36650">MNNIYDKINDIKFDESKMDLDQIEYENMLKIASKYKKNSSRKKFVALAAALILVASLSIKPVRTEASKFATDIKVTMMETIGASPDSYKYVTELHKPIKLGGNELILENFVIEDNRVFANILSSSNGKAIEEIDNDIYIYKIKVNGESFKSWGSSGSARMADDGESIVNQSMITFDKDFPKLDNADIDIYISSGTSSEVVSIKASSNIVNEDNKIFAEDYKLENGASINLMKINPITMTAVVDNLDPAYSYELIGTDENGHKVQLDQRTSEDGKVTFLYNSSFSDLKLDELKDGRPINFTLTSSKRNVESGKETDGVYDKIAEFSLSAK</sequence>
<dbReference type="RefSeq" id="WP_154539803.1">
    <property type="nucleotide sequence ID" value="NZ_VULQ01000003.1"/>
</dbReference>
<dbReference type="AlphaFoldDB" id="A0A6N7VV26"/>
<dbReference type="Proteomes" id="UP000441925">
    <property type="component" value="Unassembled WGS sequence"/>
</dbReference>
<gene>
    <name evidence="2" type="ORF">FYJ26_03905</name>
</gene>
<evidence type="ECO:0008006" key="4">
    <source>
        <dbReference type="Google" id="ProtNLM"/>
    </source>
</evidence>